<evidence type="ECO:0000313" key="4">
    <source>
        <dbReference type="Proteomes" id="UP000037460"/>
    </source>
</evidence>
<protein>
    <submittedName>
        <fullName evidence="3">Pepsinogen c</fullName>
    </submittedName>
</protein>
<accession>A0A0M0JHJ8</accession>
<dbReference type="InterPro" id="IPR033121">
    <property type="entry name" value="PEPTIDASE_A1"/>
</dbReference>
<comment type="caution">
    <text evidence="3">The sequence shown here is derived from an EMBL/GenBank/DDBJ whole genome shotgun (WGS) entry which is preliminary data.</text>
</comment>
<proteinExistence type="inferred from homology"/>
<dbReference type="GO" id="GO:0006508">
    <property type="term" value="P:proteolysis"/>
    <property type="evidence" value="ECO:0007669"/>
    <property type="project" value="InterPro"/>
</dbReference>
<comment type="similarity">
    <text evidence="1">Belongs to the peptidase A1 family.</text>
</comment>
<dbReference type="EMBL" id="JWZX01002939">
    <property type="protein sequence ID" value="KOO25718.1"/>
    <property type="molecule type" value="Genomic_DNA"/>
</dbReference>
<dbReference type="Proteomes" id="UP000037460">
    <property type="component" value="Unassembled WGS sequence"/>
</dbReference>
<keyword evidence="4" id="KW-1185">Reference proteome</keyword>
<evidence type="ECO:0000313" key="3">
    <source>
        <dbReference type="EMBL" id="KOO25718.1"/>
    </source>
</evidence>
<name>A0A0M0JHJ8_9EUKA</name>
<evidence type="ECO:0000259" key="2">
    <source>
        <dbReference type="PROSITE" id="PS51767"/>
    </source>
</evidence>
<dbReference type="GO" id="GO:0004190">
    <property type="term" value="F:aspartic-type endopeptidase activity"/>
    <property type="evidence" value="ECO:0007669"/>
    <property type="project" value="InterPro"/>
</dbReference>
<dbReference type="PROSITE" id="PS51767">
    <property type="entry name" value="PEPTIDASE_A1"/>
    <property type="match status" value="1"/>
</dbReference>
<dbReference type="InterPro" id="IPR001461">
    <property type="entry name" value="Aspartic_peptidase_A1"/>
</dbReference>
<dbReference type="Gene3D" id="2.40.70.10">
    <property type="entry name" value="Acid Proteases"/>
    <property type="match status" value="2"/>
</dbReference>
<dbReference type="AlphaFoldDB" id="A0A0M0JHJ8"/>
<organism evidence="3 4">
    <name type="scientific">Chrysochromulina tobinii</name>
    <dbReference type="NCBI Taxonomy" id="1460289"/>
    <lineage>
        <taxon>Eukaryota</taxon>
        <taxon>Haptista</taxon>
        <taxon>Haptophyta</taxon>
        <taxon>Prymnesiophyceae</taxon>
        <taxon>Prymnesiales</taxon>
        <taxon>Chrysochromulinaceae</taxon>
        <taxon>Chrysochromulina</taxon>
    </lineage>
</organism>
<evidence type="ECO:0000256" key="1">
    <source>
        <dbReference type="ARBA" id="ARBA00007447"/>
    </source>
</evidence>
<dbReference type="InterPro" id="IPR001969">
    <property type="entry name" value="Aspartic_peptidase_AS"/>
</dbReference>
<feature type="domain" description="Peptidase A1" evidence="2">
    <location>
        <begin position="1"/>
        <end position="373"/>
    </location>
</feature>
<reference evidence="4" key="1">
    <citation type="journal article" date="2015" name="PLoS Genet.">
        <title>Genome Sequence and Transcriptome Analyses of Chrysochromulina tobin: Metabolic Tools for Enhanced Algal Fitness in the Prominent Order Prymnesiales (Haptophyceae).</title>
        <authorList>
            <person name="Hovde B.T."/>
            <person name="Deodato C.R."/>
            <person name="Hunsperger H.M."/>
            <person name="Ryken S.A."/>
            <person name="Yost W."/>
            <person name="Jha R.K."/>
            <person name="Patterson J."/>
            <person name="Monnat R.J. Jr."/>
            <person name="Barlow S.B."/>
            <person name="Starkenburg S.R."/>
            <person name="Cattolico R.A."/>
        </authorList>
    </citation>
    <scope>NUCLEOTIDE SEQUENCE</scope>
    <source>
        <strain evidence="4">CCMP291</strain>
    </source>
</reference>
<dbReference type="SUPFAM" id="SSF50630">
    <property type="entry name" value="Acid proteases"/>
    <property type="match status" value="2"/>
</dbReference>
<dbReference type="InterPro" id="IPR021109">
    <property type="entry name" value="Peptidase_aspartic_dom_sf"/>
</dbReference>
<sequence>MDSGSFELLLSSAECIGCGKHRKFNRSLSATYSSKQPDESITTIFGQGKVVSQPIYDRARVGNLTVGRQSMLLMQENGLRDFGDGAYDGIVGLGVSGLARETDPDLSLLSALGVDSFSICFGQYDNEPGRVEFGTPVSGLDAEYSEFAVLGNDHWHIELSGVAVVAKDGTRTEIGGCSAEEGGCSAIVDSGTSLIAAPKEILNAAGGLLDAIGDVDPNCKGISQLPTIELTLGRGESARVVSLPPELYVANMEVEDEPVTTKLLASHRPGLPHRVDRNATHSVRATSDPFNDFRQRLHAATWHAQLSLAAAADPSTQRASSAGSPRVSEACVALFMDMELQSDQPGKPWILGLPLMRAYKARFDRKARTVGLAKLPLGTKYCTSCDHMTIEPPTAVADFFPAASLTATPLRAKHTVQLALQPQHPQPPQHQHRTHASLASTHPHLRMSMRSLHLPSWAR</sequence>
<gene>
    <name evidence="3" type="ORF">Ctob_003661</name>
</gene>
<dbReference type="CDD" id="cd05471">
    <property type="entry name" value="pepsin_like"/>
    <property type="match status" value="1"/>
</dbReference>
<dbReference type="PANTHER" id="PTHR47966">
    <property type="entry name" value="BETA-SITE APP-CLEAVING ENZYME, ISOFORM A-RELATED"/>
    <property type="match status" value="1"/>
</dbReference>
<dbReference type="PROSITE" id="PS00141">
    <property type="entry name" value="ASP_PROTEASE"/>
    <property type="match status" value="1"/>
</dbReference>
<dbReference type="OrthoDB" id="771136at2759"/>
<dbReference type="PANTHER" id="PTHR47966:SF51">
    <property type="entry name" value="BETA-SITE APP-CLEAVING ENZYME, ISOFORM A-RELATED"/>
    <property type="match status" value="1"/>
</dbReference>
<dbReference type="Pfam" id="PF00026">
    <property type="entry name" value="Asp"/>
    <property type="match status" value="1"/>
</dbReference>
<dbReference type="InterPro" id="IPR034164">
    <property type="entry name" value="Pepsin-like_dom"/>
</dbReference>